<accession>A0A5B9QJP3</accession>
<feature type="compositionally biased region" description="Basic and acidic residues" evidence="1">
    <location>
        <begin position="332"/>
        <end position="349"/>
    </location>
</feature>
<evidence type="ECO:0000313" key="3">
    <source>
        <dbReference type="EMBL" id="QEG38189.1"/>
    </source>
</evidence>
<keyword evidence="4" id="KW-1185">Reference proteome</keyword>
<dbReference type="EMBL" id="CP042914">
    <property type="protein sequence ID" value="QEG38189.1"/>
    <property type="molecule type" value="Genomic_DNA"/>
</dbReference>
<name>A0A5B9QJP3_9BACT</name>
<evidence type="ECO:0000313" key="4">
    <source>
        <dbReference type="Proteomes" id="UP000325286"/>
    </source>
</evidence>
<keyword evidence="2" id="KW-0472">Membrane</keyword>
<keyword evidence="2" id="KW-1133">Transmembrane helix</keyword>
<dbReference type="Proteomes" id="UP000325286">
    <property type="component" value="Chromosome"/>
</dbReference>
<dbReference type="KEGG" id="rul:UC8_01420"/>
<keyword evidence="2" id="KW-0812">Transmembrane</keyword>
<sequence length="349" mass="39007" precursor="true">MTENVNDFLSDWLYDESLENTEPNSQYSDHAIVEESKEAIAESLIVHGLLADMGSCDLERETQNLRGVMERIDLEGDTNPVAFAPAGATGRRRFAILTSALTIATAVLIMFAVLGPQQNVSAAKASLEIVLEAAAKPFDRTYRVRVVEEYPRDRKPRNLSQEAWDREAKGHIDDATLFVRGVNQYVLTVMLRSGLKRTSGCDGRVSWAFREDGAVNVSTDLSRFRGGVPGQQQDIPFMNIHAHISQLRSGYEVKLTEERDIATDGEVLSQLVGVRKSRDVRGPKQIEIWFDADDGTVHRMLLDGLPRGQGGPKSVMLTLEDESDLAPNFFSHDAHHEPGKRVRYEEKKR</sequence>
<dbReference type="AlphaFoldDB" id="A0A5B9QJP3"/>
<protein>
    <submittedName>
        <fullName evidence="3">Uncharacterized protein</fullName>
    </submittedName>
</protein>
<dbReference type="OrthoDB" id="257839at2"/>
<evidence type="ECO:0000256" key="1">
    <source>
        <dbReference type="SAM" id="MobiDB-lite"/>
    </source>
</evidence>
<gene>
    <name evidence="3" type="ORF">UC8_01420</name>
</gene>
<reference evidence="3 4" key="1">
    <citation type="submission" date="2019-08" db="EMBL/GenBank/DDBJ databases">
        <title>Deep-cultivation of Planctomycetes and their phenomic and genomic characterization uncovers novel biology.</title>
        <authorList>
            <person name="Wiegand S."/>
            <person name="Jogler M."/>
            <person name="Boedeker C."/>
            <person name="Pinto D."/>
            <person name="Vollmers J."/>
            <person name="Rivas-Marin E."/>
            <person name="Kohn T."/>
            <person name="Peeters S.H."/>
            <person name="Heuer A."/>
            <person name="Rast P."/>
            <person name="Oberbeckmann S."/>
            <person name="Bunk B."/>
            <person name="Jeske O."/>
            <person name="Meyerdierks A."/>
            <person name="Storesund J.E."/>
            <person name="Kallscheuer N."/>
            <person name="Luecker S."/>
            <person name="Lage O.M."/>
            <person name="Pohl T."/>
            <person name="Merkel B.J."/>
            <person name="Hornburger P."/>
            <person name="Mueller R.-W."/>
            <person name="Bruemmer F."/>
            <person name="Labrenz M."/>
            <person name="Spormann A.M."/>
            <person name="Op den Camp H."/>
            <person name="Overmann J."/>
            <person name="Amann R."/>
            <person name="Jetten M.S.M."/>
            <person name="Mascher T."/>
            <person name="Medema M.H."/>
            <person name="Devos D.P."/>
            <person name="Kaster A.-K."/>
            <person name="Ovreas L."/>
            <person name="Rohde M."/>
            <person name="Galperin M.Y."/>
            <person name="Jogler C."/>
        </authorList>
    </citation>
    <scope>NUCLEOTIDE SEQUENCE [LARGE SCALE GENOMIC DNA]</scope>
    <source>
        <strain evidence="3 4">UC8</strain>
    </source>
</reference>
<dbReference type="RefSeq" id="WP_068134699.1">
    <property type="nucleotide sequence ID" value="NZ_CP042914.1"/>
</dbReference>
<feature type="region of interest" description="Disordered" evidence="1">
    <location>
        <begin position="330"/>
        <end position="349"/>
    </location>
</feature>
<proteinExistence type="predicted"/>
<evidence type="ECO:0000256" key="2">
    <source>
        <dbReference type="SAM" id="Phobius"/>
    </source>
</evidence>
<organism evidence="3 4">
    <name type="scientific">Roseimaritima ulvae</name>
    <dbReference type="NCBI Taxonomy" id="980254"/>
    <lineage>
        <taxon>Bacteria</taxon>
        <taxon>Pseudomonadati</taxon>
        <taxon>Planctomycetota</taxon>
        <taxon>Planctomycetia</taxon>
        <taxon>Pirellulales</taxon>
        <taxon>Pirellulaceae</taxon>
        <taxon>Roseimaritima</taxon>
    </lineage>
</organism>
<feature type="transmembrane region" description="Helical" evidence="2">
    <location>
        <begin position="94"/>
        <end position="114"/>
    </location>
</feature>